<keyword evidence="2" id="KW-1185">Reference proteome</keyword>
<accession>A0AAE1ZJ19</accession>
<dbReference type="InterPro" id="IPR005312">
    <property type="entry name" value="DUF1759"/>
</dbReference>
<dbReference type="AlphaFoldDB" id="A0AAE1ZJ19"/>
<comment type="caution">
    <text evidence="1">The sequence shown here is derived from an EMBL/GenBank/DDBJ whole genome shotgun (WGS) entry which is preliminary data.</text>
</comment>
<proteinExistence type="predicted"/>
<dbReference type="PANTHER" id="PTHR47331">
    <property type="entry name" value="PHD-TYPE DOMAIN-CONTAINING PROTEIN"/>
    <property type="match status" value="1"/>
</dbReference>
<sequence>MASRKSYGFDEIPVLSPHKSEIHNDDRVEGNKHKINLMLELELVRLRIARLDKEIELENLLQKTTMSLIHNTPETPTNYKADSTAYEAGIDLSSNLPNVISRNLDLIKREIIRFNGNPVQYWSFIRNFEECIDNQNIGYKAKLNYLIEYIDGEAKSIIRHCILLEPDVGYHKALELLEDMFGLKHVVAHIFTDKLLAIPNNRGNYPKELRKLSTEMQVCDLTLKQMNYISDSNSGHLMKIDYLRELFFRTLFQIL</sequence>
<gene>
    <name evidence="1" type="ORF">MN116_000351</name>
</gene>
<reference evidence="1" key="2">
    <citation type="journal article" date="2023" name="Infect Dis Poverty">
        <title>Chromosome-scale genome of the human blood fluke Schistosoma mekongi and its implications for public health.</title>
        <authorList>
            <person name="Zhou M."/>
            <person name="Xu L."/>
            <person name="Xu D."/>
            <person name="Chen W."/>
            <person name="Khan J."/>
            <person name="Hu Y."/>
            <person name="Huang H."/>
            <person name="Wei H."/>
            <person name="Zhang Y."/>
            <person name="Chusongsang P."/>
            <person name="Tanasarnprasert K."/>
            <person name="Hu X."/>
            <person name="Limpanont Y."/>
            <person name="Lv Z."/>
        </authorList>
    </citation>
    <scope>NUCLEOTIDE SEQUENCE</scope>
    <source>
        <strain evidence="1">LV_2022a</strain>
    </source>
</reference>
<dbReference type="Pfam" id="PF03564">
    <property type="entry name" value="DUF1759"/>
    <property type="match status" value="1"/>
</dbReference>
<reference evidence="1" key="1">
    <citation type="submission" date="2022-04" db="EMBL/GenBank/DDBJ databases">
        <authorList>
            <person name="Xu L."/>
            <person name="Lv Z."/>
        </authorList>
    </citation>
    <scope>NUCLEOTIDE SEQUENCE</scope>
    <source>
        <strain evidence="1">LV_2022a</strain>
    </source>
</reference>
<name>A0AAE1ZJ19_SCHME</name>
<dbReference type="EMBL" id="JALJAT010000001">
    <property type="protein sequence ID" value="KAK4474269.1"/>
    <property type="molecule type" value="Genomic_DNA"/>
</dbReference>
<protein>
    <submittedName>
        <fullName evidence="1">Uncharacterized protein</fullName>
    </submittedName>
</protein>
<organism evidence="1 2">
    <name type="scientific">Schistosoma mekongi</name>
    <name type="common">Parasitic worm</name>
    <dbReference type="NCBI Taxonomy" id="38744"/>
    <lineage>
        <taxon>Eukaryota</taxon>
        <taxon>Metazoa</taxon>
        <taxon>Spiralia</taxon>
        <taxon>Lophotrochozoa</taxon>
        <taxon>Platyhelminthes</taxon>
        <taxon>Trematoda</taxon>
        <taxon>Digenea</taxon>
        <taxon>Strigeidida</taxon>
        <taxon>Schistosomatoidea</taxon>
        <taxon>Schistosomatidae</taxon>
        <taxon>Schistosoma</taxon>
    </lineage>
</organism>
<evidence type="ECO:0000313" key="2">
    <source>
        <dbReference type="Proteomes" id="UP001292079"/>
    </source>
</evidence>
<evidence type="ECO:0000313" key="1">
    <source>
        <dbReference type="EMBL" id="KAK4474269.1"/>
    </source>
</evidence>
<dbReference type="Proteomes" id="UP001292079">
    <property type="component" value="Unassembled WGS sequence"/>
</dbReference>